<feature type="domain" description="Non-reducing end beta-L-arabinofuranosidase-like GH127 middle" evidence="2">
    <location>
        <begin position="438"/>
        <end position="532"/>
    </location>
</feature>
<gene>
    <name evidence="4" type="ORF">G4Y79_11780</name>
</gene>
<dbReference type="EMBL" id="CP062983">
    <property type="protein sequence ID" value="QPC85013.1"/>
    <property type="molecule type" value="Genomic_DNA"/>
</dbReference>
<dbReference type="PANTHER" id="PTHR43465">
    <property type="entry name" value="DUF1680 DOMAIN PROTEIN (AFU_ORTHOLOGUE AFUA_1G08910)"/>
    <property type="match status" value="1"/>
</dbReference>
<dbReference type="RefSeq" id="WP_195173076.1">
    <property type="nucleotide sequence ID" value="NZ_CP062983.1"/>
</dbReference>
<dbReference type="GO" id="GO:0016787">
    <property type="term" value="F:hydrolase activity"/>
    <property type="evidence" value="ECO:0007669"/>
    <property type="project" value="UniProtKB-KW"/>
</dbReference>
<dbReference type="InterPro" id="IPR049046">
    <property type="entry name" value="Beta-AFase-like_GH127_middle"/>
</dbReference>
<dbReference type="Gene3D" id="1.50.10.10">
    <property type="match status" value="1"/>
</dbReference>
<keyword evidence="5" id="KW-1185">Reference proteome</keyword>
<evidence type="ECO:0000259" key="2">
    <source>
        <dbReference type="Pfam" id="PF20736"/>
    </source>
</evidence>
<dbReference type="InterPro" id="IPR012878">
    <property type="entry name" value="Beta-AFase-like_GH127_cat"/>
</dbReference>
<evidence type="ECO:0000259" key="1">
    <source>
        <dbReference type="Pfam" id="PF07944"/>
    </source>
</evidence>
<sequence length="651" mass="74197">MKSHIKTLPASVYLDHIQLTDGFWNQKQTLIRNRTIPAIYHQLDKTGRLASWDLNPDRQEPKRHKVIEMFWDSDTGKWLEAVGYSLHTHPDAELEKLADELISRMVKAQQPDGYLNTYFTVLEKDMRWGNLRDFHELYNAGHLIEGAVAYYKATGKRDVLDLLARYADLINERYGPNEGQERGYPGHPEIEMALVKLYEATGEERYLDLAKFFVDERGQQEPHFFDQEAIRRGEDPDDYWAQTYRYCQSHAPLREQTEPTGHAVRAMYLYAAVTDLAHETGDESLAQVAKTLWQDLVAHQMYLTGGLGPARANEGFTFEYDLPNETGYTETCAAIALVFWAHRMFHLDPDGRYIDVLERSLYNSVLSGISQQGDEYFYSNPLSSYPNVDPHDHFSGITSAEYYRRKEWLLCPCCPPNLARLVSSIGSYFYSTQDDNRIYVHLYNTGTADIPLGEKSVKIDQTANYPWDGDVRLSVSVDAATSFELALRIPGWCRNYSVSLNGEAYDGQPEAGYIVISREWQSGDTIALTLDMPVERIGANPHIREDAGQVALQRGPLVYCLEEVDNGPQLANIVLKADAALEATVDEDLFGGVPVIKGKAVRIEPSTWPGGLYQPQSLVDYKRSEIQLKAIPYYLWANREPGEMRVWIRED</sequence>
<evidence type="ECO:0000313" key="4">
    <source>
        <dbReference type="EMBL" id="QPC85013.1"/>
    </source>
</evidence>
<accession>A0A7S8EE32</accession>
<dbReference type="Proteomes" id="UP000594468">
    <property type="component" value="Chromosome"/>
</dbReference>
<dbReference type="PANTHER" id="PTHR43465:SF2">
    <property type="entry name" value="DUF1680 DOMAIN PROTEIN (AFU_ORTHOLOGUE AFUA_1G08910)"/>
    <property type="match status" value="1"/>
</dbReference>
<dbReference type="InterPro" id="IPR049049">
    <property type="entry name" value="Beta-AFase-like_GH127_C"/>
</dbReference>
<reference evidence="4 5" key="1">
    <citation type="submission" date="2020-02" db="EMBL/GenBank/DDBJ databases">
        <authorList>
            <person name="Zheng R.K."/>
            <person name="Sun C.M."/>
        </authorList>
    </citation>
    <scope>NUCLEOTIDE SEQUENCE [LARGE SCALE GENOMIC DNA]</scope>
    <source>
        <strain evidence="5">rifampicinis</strain>
    </source>
</reference>
<evidence type="ECO:0000259" key="3">
    <source>
        <dbReference type="Pfam" id="PF20737"/>
    </source>
</evidence>
<keyword evidence="4" id="KW-0378">Hydrolase</keyword>
<dbReference type="KEGG" id="pmet:G4Y79_11780"/>
<organism evidence="4 5">
    <name type="scientific">Phototrophicus methaneseepsis</name>
    <dbReference type="NCBI Taxonomy" id="2710758"/>
    <lineage>
        <taxon>Bacteria</taxon>
        <taxon>Bacillati</taxon>
        <taxon>Chloroflexota</taxon>
        <taxon>Candidatus Thermofontia</taxon>
        <taxon>Phototrophicales</taxon>
        <taxon>Phototrophicaceae</taxon>
        <taxon>Phototrophicus</taxon>
    </lineage>
</organism>
<dbReference type="InterPro" id="IPR008928">
    <property type="entry name" value="6-hairpin_glycosidase_sf"/>
</dbReference>
<name>A0A7S8EE32_9CHLR</name>
<dbReference type="Pfam" id="PF20736">
    <property type="entry name" value="Glyco_hydro127M"/>
    <property type="match status" value="1"/>
</dbReference>
<feature type="domain" description="Non-reducing end beta-L-arabinofuranosidase-like GH127 C-terminal" evidence="3">
    <location>
        <begin position="534"/>
        <end position="649"/>
    </location>
</feature>
<evidence type="ECO:0000313" key="5">
    <source>
        <dbReference type="Proteomes" id="UP000594468"/>
    </source>
</evidence>
<dbReference type="InterPro" id="IPR049174">
    <property type="entry name" value="Beta-AFase-like"/>
</dbReference>
<dbReference type="Pfam" id="PF20737">
    <property type="entry name" value="Glyco_hydro127C"/>
    <property type="match status" value="1"/>
</dbReference>
<dbReference type="AlphaFoldDB" id="A0A7S8EE32"/>
<proteinExistence type="predicted"/>
<protein>
    <submittedName>
        <fullName evidence="4">Glycoside hydrolase family 127 protein</fullName>
    </submittedName>
</protein>
<feature type="domain" description="Non-reducing end beta-L-arabinofuranosidase-like GH127 catalytic" evidence="1">
    <location>
        <begin position="17"/>
        <end position="426"/>
    </location>
</feature>
<dbReference type="Pfam" id="PF07944">
    <property type="entry name" value="Beta-AFase-like_GH127_cat"/>
    <property type="match status" value="1"/>
</dbReference>
<dbReference type="GO" id="GO:0005975">
    <property type="term" value="P:carbohydrate metabolic process"/>
    <property type="evidence" value="ECO:0007669"/>
    <property type="project" value="InterPro"/>
</dbReference>
<dbReference type="SUPFAM" id="SSF48208">
    <property type="entry name" value="Six-hairpin glycosidases"/>
    <property type="match status" value="1"/>
</dbReference>
<dbReference type="InterPro" id="IPR012341">
    <property type="entry name" value="6hp_glycosidase-like_sf"/>
</dbReference>